<dbReference type="EMBL" id="BGZK01001099">
    <property type="protein sequence ID" value="GBP71175.1"/>
    <property type="molecule type" value="Genomic_DNA"/>
</dbReference>
<reference evidence="2 3" key="1">
    <citation type="journal article" date="2019" name="Commun. Biol.">
        <title>The bagworm genome reveals a unique fibroin gene that provides high tensile strength.</title>
        <authorList>
            <person name="Kono N."/>
            <person name="Nakamura H."/>
            <person name="Ohtoshi R."/>
            <person name="Tomita M."/>
            <person name="Numata K."/>
            <person name="Arakawa K."/>
        </authorList>
    </citation>
    <scope>NUCLEOTIDE SEQUENCE [LARGE SCALE GENOMIC DNA]</scope>
</reference>
<keyword evidence="1" id="KW-0732">Signal</keyword>
<evidence type="ECO:0000313" key="3">
    <source>
        <dbReference type="Proteomes" id="UP000299102"/>
    </source>
</evidence>
<evidence type="ECO:0000313" key="2">
    <source>
        <dbReference type="EMBL" id="GBP71175.1"/>
    </source>
</evidence>
<feature type="chain" id="PRO_5020026221" description="Secreted protein" evidence="1">
    <location>
        <begin position="22"/>
        <end position="158"/>
    </location>
</feature>
<evidence type="ECO:0008006" key="4">
    <source>
        <dbReference type="Google" id="ProtNLM"/>
    </source>
</evidence>
<feature type="signal peptide" evidence="1">
    <location>
        <begin position="1"/>
        <end position="21"/>
    </location>
</feature>
<sequence length="158" mass="17350">MRSGAVRLCLVSVWWAAVGTSLPPPCPPRSSLYQRDGRDRYCIADTDDLCLRRAAVSGRRGRGCSGLRLHNSLEFFGFNKTEQGWERSTAESHTFVVPARSSYSLRYDIPHGYCEVKVKDYGLSVFSMACAFPTIAVPACAEGQHHDGAMCVNKASIG</sequence>
<protein>
    <recommendedName>
        <fullName evidence="4">Secreted protein</fullName>
    </recommendedName>
</protein>
<comment type="caution">
    <text evidence="2">The sequence shown here is derived from an EMBL/GenBank/DDBJ whole genome shotgun (WGS) entry which is preliminary data.</text>
</comment>
<gene>
    <name evidence="2" type="ORF">EVAR_89522_1</name>
</gene>
<accession>A0A4C1Y9P7</accession>
<name>A0A4C1Y9P7_EUMVA</name>
<organism evidence="2 3">
    <name type="scientific">Eumeta variegata</name>
    <name type="common">Bagworm moth</name>
    <name type="synonym">Eumeta japonica</name>
    <dbReference type="NCBI Taxonomy" id="151549"/>
    <lineage>
        <taxon>Eukaryota</taxon>
        <taxon>Metazoa</taxon>
        <taxon>Ecdysozoa</taxon>
        <taxon>Arthropoda</taxon>
        <taxon>Hexapoda</taxon>
        <taxon>Insecta</taxon>
        <taxon>Pterygota</taxon>
        <taxon>Neoptera</taxon>
        <taxon>Endopterygota</taxon>
        <taxon>Lepidoptera</taxon>
        <taxon>Glossata</taxon>
        <taxon>Ditrysia</taxon>
        <taxon>Tineoidea</taxon>
        <taxon>Psychidae</taxon>
        <taxon>Oiketicinae</taxon>
        <taxon>Eumeta</taxon>
    </lineage>
</organism>
<proteinExistence type="predicted"/>
<dbReference type="AlphaFoldDB" id="A0A4C1Y9P7"/>
<keyword evidence="3" id="KW-1185">Reference proteome</keyword>
<dbReference type="Proteomes" id="UP000299102">
    <property type="component" value="Unassembled WGS sequence"/>
</dbReference>
<evidence type="ECO:0000256" key="1">
    <source>
        <dbReference type="SAM" id="SignalP"/>
    </source>
</evidence>